<name>A0ABR0UJS6_REHGL</name>
<keyword evidence="2" id="KW-1185">Reference proteome</keyword>
<proteinExistence type="predicted"/>
<accession>A0ABR0UJS6</accession>
<evidence type="ECO:0000313" key="2">
    <source>
        <dbReference type="Proteomes" id="UP001318860"/>
    </source>
</evidence>
<evidence type="ECO:0000313" key="1">
    <source>
        <dbReference type="EMBL" id="KAK6122534.1"/>
    </source>
</evidence>
<comment type="caution">
    <text evidence="1">The sequence shown here is derived from an EMBL/GenBank/DDBJ whole genome shotgun (WGS) entry which is preliminary data.</text>
</comment>
<dbReference type="PANTHER" id="PTHR37244:SF1">
    <property type="entry name" value="NADP-SPECIFIC GLUTAMATE DEHYDROGENASE"/>
    <property type="match status" value="1"/>
</dbReference>
<organism evidence="1 2">
    <name type="scientific">Rehmannia glutinosa</name>
    <name type="common">Chinese foxglove</name>
    <dbReference type="NCBI Taxonomy" id="99300"/>
    <lineage>
        <taxon>Eukaryota</taxon>
        <taxon>Viridiplantae</taxon>
        <taxon>Streptophyta</taxon>
        <taxon>Embryophyta</taxon>
        <taxon>Tracheophyta</taxon>
        <taxon>Spermatophyta</taxon>
        <taxon>Magnoliopsida</taxon>
        <taxon>eudicotyledons</taxon>
        <taxon>Gunneridae</taxon>
        <taxon>Pentapetalae</taxon>
        <taxon>asterids</taxon>
        <taxon>lamiids</taxon>
        <taxon>Lamiales</taxon>
        <taxon>Orobanchaceae</taxon>
        <taxon>Rehmannieae</taxon>
        <taxon>Rehmannia</taxon>
    </lineage>
</organism>
<dbReference type="Proteomes" id="UP001318860">
    <property type="component" value="Unassembled WGS sequence"/>
</dbReference>
<dbReference type="EMBL" id="JABTTQ020002705">
    <property type="protein sequence ID" value="KAK6122534.1"/>
    <property type="molecule type" value="Genomic_DNA"/>
</dbReference>
<sequence>MCRGFQQNERELLKIEAFYTQLSDSCSENNTTNLPDFLTLHYLPRINGSLLEINGSNIRPDSPAFLTLHRVLSKESRGFIYGSRERVVVCEGARFEIYVGDVKVLKGIFRKDEGENWKMDCKCALSANDVVEGVKDAEVSVAADGPMVMTEKVEMVAAIRRRRGRCCELEEIPEEREVEREGFLDRVCACAVNVVGKRILTGRLRDGDGGVRVVDVIFMEAFQRMKIDLAQIVPVTVPLVGFTGEVNKSMEEIRCVEENVFESLL</sequence>
<dbReference type="PANTHER" id="PTHR37244">
    <property type="entry name" value="NADP-SPECIFIC GLUTAMATE DEHYDROGENASE"/>
    <property type="match status" value="1"/>
</dbReference>
<reference evidence="1 2" key="1">
    <citation type="journal article" date="2021" name="Comput. Struct. Biotechnol. J.">
        <title>De novo genome assembly of the potent medicinal plant Rehmannia glutinosa using nanopore technology.</title>
        <authorList>
            <person name="Ma L."/>
            <person name="Dong C."/>
            <person name="Song C."/>
            <person name="Wang X."/>
            <person name="Zheng X."/>
            <person name="Niu Y."/>
            <person name="Chen S."/>
            <person name="Feng W."/>
        </authorList>
    </citation>
    <scope>NUCLEOTIDE SEQUENCE [LARGE SCALE GENOMIC DNA]</scope>
    <source>
        <strain evidence="1">DH-2019</strain>
    </source>
</reference>
<gene>
    <name evidence="1" type="ORF">DH2020_043712</name>
</gene>
<protein>
    <submittedName>
        <fullName evidence="1">Uncharacterized protein</fullName>
    </submittedName>
</protein>